<organism evidence="2 3">
    <name type="scientific">Candidatus Ozemobacter sibiricus</name>
    <dbReference type="NCBI Taxonomy" id="2268124"/>
    <lineage>
        <taxon>Bacteria</taxon>
        <taxon>Candidatus Ozemobacteria</taxon>
        <taxon>Candidatus Ozemobacterales</taxon>
        <taxon>Candidatus Ozemobacteraceae</taxon>
        <taxon>Candidatus Ozemobacter</taxon>
    </lineage>
</organism>
<keyword evidence="1" id="KW-0732">Signal</keyword>
<evidence type="ECO:0000313" key="3">
    <source>
        <dbReference type="Proteomes" id="UP000252355"/>
    </source>
</evidence>
<proteinExistence type="predicted"/>
<protein>
    <recommendedName>
        <fullName evidence="4">Transporter</fullName>
    </recommendedName>
</protein>
<feature type="signal peptide" evidence="1">
    <location>
        <begin position="1"/>
        <end position="23"/>
    </location>
</feature>
<evidence type="ECO:0000313" key="2">
    <source>
        <dbReference type="EMBL" id="RCK80728.1"/>
    </source>
</evidence>
<reference evidence="2 3" key="1">
    <citation type="submission" date="2018-05" db="EMBL/GenBank/DDBJ databases">
        <title>A metagenomic window into the 2 km-deep terrestrial subsurface aquifer revealed taxonomically and functionally diverse microbial community comprising novel uncultured bacterial lineages.</title>
        <authorList>
            <person name="Kadnikov V.V."/>
            <person name="Mardanov A.V."/>
            <person name="Beletsky A.V."/>
            <person name="Banks D."/>
            <person name="Pimenov N.V."/>
            <person name="Frank Y.A."/>
            <person name="Karnachuk O.V."/>
            <person name="Ravin N.V."/>
        </authorList>
    </citation>
    <scope>NUCLEOTIDE SEQUENCE [LARGE SCALE GENOMIC DNA]</scope>
    <source>
        <strain evidence="2">BY5</strain>
    </source>
</reference>
<comment type="caution">
    <text evidence="2">The sequence shown here is derived from an EMBL/GenBank/DDBJ whole genome shotgun (WGS) entry which is preliminary data.</text>
</comment>
<feature type="chain" id="PRO_5016877357" description="Transporter" evidence="1">
    <location>
        <begin position="24"/>
        <end position="313"/>
    </location>
</feature>
<dbReference type="Proteomes" id="UP000252355">
    <property type="component" value="Unassembled WGS sequence"/>
</dbReference>
<accession>A0A367ZRI3</accession>
<dbReference type="EMBL" id="QOQW01000005">
    <property type="protein sequence ID" value="RCK80728.1"/>
    <property type="molecule type" value="Genomic_DNA"/>
</dbReference>
<gene>
    <name evidence="2" type="ORF">OZSIB_3041</name>
</gene>
<evidence type="ECO:0000256" key="1">
    <source>
        <dbReference type="SAM" id="SignalP"/>
    </source>
</evidence>
<sequence length="313" mass="34691">MLLVLAWSLAPALGLGRTAPAQAAAAVRLYDGQSFEVFSMPGAEGKAGTRATRPLLRETPRCALNRDGLVGFFVSETADKLEPGRMFAGARFEYHELTSRRGVAYRGEDKGSVSSLLLSFNYLGEWAEWAVTIPTHRWDLAAPRTYGTPADENAGVGNLRLGWKATYLPDRSYYRFAYGATAYVTTGNPERMLPAGSRREDELKLYGVVTTRETDWTVANLQLGAILNSENVDDRFFYALAMSYEATEHATLIGELTGEVQAGDDKDTMDLVLGLRLAPTRHAVVELAWTKNLRTYRPYGFDDQIQTGVTIRW</sequence>
<evidence type="ECO:0008006" key="4">
    <source>
        <dbReference type="Google" id="ProtNLM"/>
    </source>
</evidence>
<name>A0A367ZRI3_9BACT</name>
<dbReference type="AlphaFoldDB" id="A0A367ZRI3"/>